<dbReference type="EMBL" id="JAVDWQ010000024">
    <property type="protein sequence ID" value="MDR7212493.1"/>
    <property type="molecule type" value="Genomic_DNA"/>
</dbReference>
<keyword evidence="1" id="KW-0472">Membrane</keyword>
<comment type="caution">
    <text evidence="2">The sequence shown here is derived from an EMBL/GenBank/DDBJ whole genome shotgun (WGS) entry which is preliminary data.</text>
</comment>
<sequence length="98" mass="11519">MFKLIFYWSQIYSLQLCTLVYFVLASKNICHKFHKFSQLIRVIYGKKILTMFTGNSFLNKKPPDLGGYINCILFTYLYNTPLLLLNCNDVNNSDNYVI</sequence>
<feature type="transmembrane region" description="Helical" evidence="1">
    <location>
        <begin position="6"/>
        <end position="25"/>
    </location>
</feature>
<gene>
    <name evidence="2" type="ORF">J2W48_004456</name>
</gene>
<proteinExistence type="predicted"/>
<keyword evidence="3" id="KW-1185">Reference proteome</keyword>
<dbReference type="Proteomes" id="UP001269081">
    <property type="component" value="Unassembled WGS sequence"/>
</dbReference>
<reference evidence="2 3" key="1">
    <citation type="submission" date="2023-07" db="EMBL/GenBank/DDBJ databases">
        <title>Sorghum-associated microbial communities from plants grown in Nebraska, USA.</title>
        <authorList>
            <person name="Schachtman D."/>
        </authorList>
    </citation>
    <scope>NUCLEOTIDE SEQUENCE [LARGE SCALE GENOMIC DNA]</scope>
    <source>
        <strain evidence="2 3">4129</strain>
    </source>
</reference>
<keyword evidence="1" id="KW-1133">Transmembrane helix</keyword>
<evidence type="ECO:0000313" key="2">
    <source>
        <dbReference type="EMBL" id="MDR7212493.1"/>
    </source>
</evidence>
<organism evidence="2 3">
    <name type="scientific">Flavobacterium piscis</name>
    <dbReference type="NCBI Taxonomy" id="1114874"/>
    <lineage>
        <taxon>Bacteria</taxon>
        <taxon>Pseudomonadati</taxon>
        <taxon>Bacteroidota</taxon>
        <taxon>Flavobacteriia</taxon>
        <taxon>Flavobacteriales</taxon>
        <taxon>Flavobacteriaceae</taxon>
        <taxon>Flavobacterium</taxon>
    </lineage>
</organism>
<keyword evidence="1" id="KW-0812">Transmembrane</keyword>
<name>A0ABU1YEI0_9FLAO</name>
<protein>
    <recommendedName>
        <fullName evidence="4">Secreted protein</fullName>
    </recommendedName>
</protein>
<accession>A0ABU1YEI0</accession>
<evidence type="ECO:0000256" key="1">
    <source>
        <dbReference type="SAM" id="Phobius"/>
    </source>
</evidence>
<evidence type="ECO:0008006" key="4">
    <source>
        <dbReference type="Google" id="ProtNLM"/>
    </source>
</evidence>
<evidence type="ECO:0000313" key="3">
    <source>
        <dbReference type="Proteomes" id="UP001269081"/>
    </source>
</evidence>